<proteinExistence type="predicted"/>
<gene>
    <name evidence="1" type="ORF">SAMN05660710_00099</name>
</gene>
<evidence type="ECO:0000313" key="1">
    <source>
        <dbReference type="EMBL" id="SCX88161.1"/>
    </source>
</evidence>
<dbReference type="STRING" id="336292.SAMN05660710_00099"/>
<organism evidence="1 2">
    <name type="scientific">Paracoccus tibetensis</name>
    <dbReference type="NCBI Taxonomy" id="336292"/>
    <lineage>
        <taxon>Bacteria</taxon>
        <taxon>Pseudomonadati</taxon>
        <taxon>Pseudomonadota</taxon>
        <taxon>Alphaproteobacteria</taxon>
        <taxon>Rhodobacterales</taxon>
        <taxon>Paracoccaceae</taxon>
        <taxon>Paracoccus</taxon>
    </lineage>
</organism>
<dbReference type="SUPFAM" id="SSF51126">
    <property type="entry name" value="Pectin lyase-like"/>
    <property type="match status" value="1"/>
</dbReference>
<sequence>MAFLRTTVTGSIALPDGSLMPDGAKIIFTLRGWDKNEDTVAAPGPIEATVQNGTISVPLLRTASNARQTTYDVGYAYWNPDARKTVTGQLGAIAISGSASRNIADLLALPAPVPNVPDALAQALAAAADGITAANSANAAAMMALVGTGRGFDTVQQMLSSTITYGLNSITHNGQTVSLTVAAGNRWGAGGFSYEVAAPGAANHHLTTDGGVKLRVLPVVGGTPPEAFGALRGGADDTVALRGWLSLGGDLVCEPNAVYRYTRYLSPVSGTFIRGNGAMLLADSWGLDAGQDTDWKKRANFLLWGIAGFHAHDIHFFCDVDARPLETIGIGRVGVTVYAANDIHFLRCSSKVSDAVTTNFFIPIDLHGGNIDGFSWKEGWIYDNVRQGMWFRSLGGTSTVTRNVWFTDNEVVVKNSQDEALAIFGVQGGIENVWVERNRFIDLGEGEMATVFVSTFGTGQPSAYPNSYVRNVWWRDNTIILRGGATTAVVSIGRPDNTPAQCQDVHFVSNTLHVANMAPGAFILRHGAGLRNHCDGNTVLSLDSAACLGAVTGDWDTCAGNTLDVFADFAIYATSCPLPGNTIIQRNPAGYAFRHSVRGAVSGGKITTPRLFFLSLSDGIAQISDNEITITGDRIAYLNVGAGRTGGLRLFNNRITMTAAATLFEMLNAATGTSEIVGNRFSGIVPADYAIGQNMPFKRVEGNDWFGVSDRFASANPHQSASWTRMFPRGCVVANEAAAPAEGAAIMGWMKAGTGTTSAAWLALTVAA</sequence>
<dbReference type="AlphaFoldDB" id="A0A1G5BDF2"/>
<protein>
    <submittedName>
        <fullName evidence="1">Uncharacterized protein</fullName>
    </submittedName>
</protein>
<dbReference type="OrthoDB" id="7877501at2"/>
<dbReference type="InterPro" id="IPR011050">
    <property type="entry name" value="Pectin_lyase_fold/virulence"/>
</dbReference>
<dbReference type="RefSeq" id="WP_090739567.1">
    <property type="nucleotide sequence ID" value="NZ_FMVT01000001.1"/>
</dbReference>
<dbReference type="EMBL" id="FMVT01000001">
    <property type="protein sequence ID" value="SCX88161.1"/>
    <property type="molecule type" value="Genomic_DNA"/>
</dbReference>
<dbReference type="Proteomes" id="UP000199502">
    <property type="component" value="Unassembled WGS sequence"/>
</dbReference>
<accession>A0A1G5BDF2</accession>
<keyword evidence="2" id="KW-1185">Reference proteome</keyword>
<reference evidence="1 2" key="1">
    <citation type="submission" date="2016-10" db="EMBL/GenBank/DDBJ databases">
        <authorList>
            <person name="de Groot N.N."/>
        </authorList>
    </citation>
    <scope>NUCLEOTIDE SEQUENCE [LARGE SCALE GENOMIC DNA]</scope>
    <source>
        <strain evidence="1 2">CGMCC 1.8925</strain>
    </source>
</reference>
<name>A0A1G5BDF2_9RHOB</name>
<evidence type="ECO:0000313" key="2">
    <source>
        <dbReference type="Proteomes" id="UP000199502"/>
    </source>
</evidence>